<accession>A0A9N9NB36</accession>
<dbReference type="AlphaFoldDB" id="A0A9N9NB36"/>
<protein>
    <submittedName>
        <fullName evidence="1">6271_t:CDS:1</fullName>
    </submittedName>
</protein>
<comment type="caution">
    <text evidence="1">The sequence shown here is derived from an EMBL/GenBank/DDBJ whole genome shotgun (WGS) entry which is preliminary data.</text>
</comment>
<feature type="non-terminal residue" evidence="1">
    <location>
        <position position="1"/>
    </location>
</feature>
<dbReference type="Proteomes" id="UP000789375">
    <property type="component" value="Unassembled WGS sequence"/>
</dbReference>
<gene>
    <name evidence="1" type="ORF">FMOSSE_LOCUS14842</name>
</gene>
<evidence type="ECO:0000313" key="2">
    <source>
        <dbReference type="Proteomes" id="UP000789375"/>
    </source>
</evidence>
<sequence length="45" mass="5138">SIAFAESLMSESVVKSIRSDNSALNYDIEMPFLFNDANFKEQKHL</sequence>
<name>A0A9N9NB36_FUNMO</name>
<dbReference type="EMBL" id="CAJVPP010012765">
    <property type="protein sequence ID" value="CAG8718823.1"/>
    <property type="molecule type" value="Genomic_DNA"/>
</dbReference>
<reference evidence="1" key="1">
    <citation type="submission" date="2021-06" db="EMBL/GenBank/DDBJ databases">
        <authorList>
            <person name="Kallberg Y."/>
            <person name="Tangrot J."/>
            <person name="Rosling A."/>
        </authorList>
    </citation>
    <scope>NUCLEOTIDE SEQUENCE</scope>
    <source>
        <strain evidence="1">87-6 pot B 2015</strain>
    </source>
</reference>
<keyword evidence="2" id="KW-1185">Reference proteome</keyword>
<organism evidence="1 2">
    <name type="scientific">Funneliformis mosseae</name>
    <name type="common">Endomycorrhizal fungus</name>
    <name type="synonym">Glomus mosseae</name>
    <dbReference type="NCBI Taxonomy" id="27381"/>
    <lineage>
        <taxon>Eukaryota</taxon>
        <taxon>Fungi</taxon>
        <taxon>Fungi incertae sedis</taxon>
        <taxon>Mucoromycota</taxon>
        <taxon>Glomeromycotina</taxon>
        <taxon>Glomeromycetes</taxon>
        <taxon>Glomerales</taxon>
        <taxon>Glomeraceae</taxon>
        <taxon>Funneliformis</taxon>
    </lineage>
</organism>
<proteinExistence type="predicted"/>
<evidence type="ECO:0000313" key="1">
    <source>
        <dbReference type="EMBL" id="CAG8718823.1"/>
    </source>
</evidence>